<dbReference type="Pfam" id="PF13193">
    <property type="entry name" value="AMP-binding_C"/>
    <property type="match status" value="1"/>
</dbReference>
<keyword evidence="4" id="KW-0436">Ligase</keyword>
<gene>
    <name evidence="4" type="ORF">JOF36_000769</name>
</gene>
<feature type="region of interest" description="Disordered" evidence="1">
    <location>
        <begin position="502"/>
        <end position="524"/>
    </location>
</feature>
<dbReference type="Proteomes" id="UP001519295">
    <property type="component" value="Unassembled WGS sequence"/>
</dbReference>
<dbReference type="PROSITE" id="PS00455">
    <property type="entry name" value="AMP_BINDING"/>
    <property type="match status" value="1"/>
</dbReference>
<sequence length="524" mass="56340">MDRSKFGFHRVADAHPDRIALIADSTAVSFAVLAEQVNRVSNGLRALGLAEGDAVVAMVGNGVAYFELVLATAQSGLYLVPVDTHSSPREVQYICADSRAAVLVADAALGERLASAAVGLPVRRFAVGGAVVGWSDYAELSAGRSSERLARRVAGALMPYTSGTTGRPKGVRRKLTGRNPDDVAAELTAARATLFRLCSDDPDSPGVHLACSPLFHNAPGVYSQIALHLGHTVVGLRKFDPVVVLQAIERHRVTWTHMVPTHFRRMLDLPADQRASFDVSSLRTVLHAGARCPVDVKAAMLDWVGPVVWEYYGATEGMVSVLPPEEWPVKRGSVGRPAPGVTVRILDDASATTPTGQVGTIYFSVPAPFEYLGDPEKTERSRSGDLVTAGDLGSLDDDGYLFLHDRRSDLIISGGVNIYPAEIEACLVRHARVRDAAVVGVPDEQWGQRVVAVIERAPGADATNDETVAEELRALCARDLASYKVPKELLFRDALPRSEAGKLDRNGIRAHHAMRPRSPHPQTG</sequence>
<dbReference type="SUPFAM" id="SSF56801">
    <property type="entry name" value="Acetyl-CoA synthetase-like"/>
    <property type="match status" value="1"/>
</dbReference>
<dbReference type="PANTHER" id="PTHR43767">
    <property type="entry name" value="LONG-CHAIN-FATTY-ACID--COA LIGASE"/>
    <property type="match status" value="1"/>
</dbReference>
<accession>A0ABS4VMB6</accession>
<dbReference type="Gene3D" id="3.40.50.12780">
    <property type="entry name" value="N-terminal domain of ligase-like"/>
    <property type="match status" value="1"/>
</dbReference>
<protein>
    <submittedName>
        <fullName evidence="4">Long-chain acyl-CoA synthetase</fullName>
        <ecNumber evidence="4">6.2.1.3</ecNumber>
    </submittedName>
</protein>
<comment type="caution">
    <text evidence="4">The sequence shown here is derived from an EMBL/GenBank/DDBJ whole genome shotgun (WGS) entry which is preliminary data.</text>
</comment>
<dbReference type="InterPro" id="IPR000873">
    <property type="entry name" value="AMP-dep_synth/lig_dom"/>
</dbReference>
<dbReference type="InterPro" id="IPR020845">
    <property type="entry name" value="AMP-binding_CS"/>
</dbReference>
<dbReference type="Gene3D" id="3.30.300.30">
    <property type="match status" value="1"/>
</dbReference>
<dbReference type="InterPro" id="IPR042099">
    <property type="entry name" value="ANL_N_sf"/>
</dbReference>
<dbReference type="Pfam" id="PF00501">
    <property type="entry name" value="AMP-binding"/>
    <property type="match status" value="1"/>
</dbReference>
<dbReference type="InterPro" id="IPR045851">
    <property type="entry name" value="AMP-bd_C_sf"/>
</dbReference>
<evidence type="ECO:0000259" key="3">
    <source>
        <dbReference type="Pfam" id="PF13193"/>
    </source>
</evidence>
<dbReference type="InterPro" id="IPR025110">
    <property type="entry name" value="AMP-bd_C"/>
</dbReference>
<dbReference type="EC" id="6.2.1.3" evidence="4"/>
<evidence type="ECO:0000313" key="5">
    <source>
        <dbReference type="Proteomes" id="UP001519295"/>
    </source>
</evidence>
<proteinExistence type="predicted"/>
<evidence type="ECO:0000256" key="1">
    <source>
        <dbReference type="SAM" id="MobiDB-lite"/>
    </source>
</evidence>
<feature type="domain" description="AMP-dependent synthetase/ligase" evidence="2">
    <location>
        <begin position="8"/>
        <end position="366"/>
    </location>
</feature>
<reference evidence="4 5" key="1">
    <citation type="submission" date="2021-03" db="EMBL/GenBank/DDBJ databases">
        <title>Sequencing the genomes of 1000 actinobacteria strains.</title>
        <authorList>
            <person name="Klenk H.-P."/>
        </authorList>
    </citation>
    <scope>NUCLEOTIDE SEQUENCE [LARGE SCALE GENOMIC DNA]</scope>
    <source>
        <strain evidence="4 5">DSM 45256</strain>
    </source>
</reference>
<evidence type="ECO:0000313" key="4">
    <source>
        <dbReference type="EMBL" id="MBP2365073.1"/>
    </source>
</evidence>
<organism evidence="4 5">
    <name type="scientific">Pseudonocardia parietis</name>
    <dbReference type="NCBI Taxonomy" id="570936"/>
    <lineage>
        <taxon>Bacteria</taxon>
        <taxon>Bacillati</taxon>
        <taxon>Actinomycetota</taxon>
        <taxon>Actinomycetes</taxon>
        <taxon>Pseudonocardiales</taxon>
        <taxon>Pseudonocardiaceae</taxon>
        <taxon>Pseudonocardia</taxon>
    </lineage>
</organism>
<dbReference type="EMBL" id="JAGINU010000001">
    <property type="protein sequence ID" value="MBP2365073.1"/>
    <property type="molecule type" value="Genomic_DNA"/>
</dbReference>
<name>A0ABS4VMB6_9PSEU</name>
<evidence type="ECO:0000259" key="2">
    <source>
        <dbReference type="Pfam" id="PF00501"/>
    </source>
</evidence>
<dbReference type="InterPro" id="IPR050237">
    <property type="entry name" value="ATP-dep_AMP-bd_enzyme"/>
</dbReference>
<feature type="compositionally biased region" description="Basic residues" evidence="1">
    <location>
        <begin position="508"/>
        <end position="518"/>
    </location>
</feature>
<dbReference type="GO" id="GO:0004467">
    <property type="term" value="F:long-chain fatty acid-CoA ligase activity"/>
    <property type="evidence" value="ECO:0007669"/>
    <property type="project" value="UniProtKB-EC"/>
</dbReference>
<feature type="domain" description="AMP-binding enzyme C-terminal" evidence="3">
    <location>
        <begin position="422"/>
        <end position="502"/>
    </location>
</feature>
<dbReference type="PANTHER" id="PTHR43767:SF1">
    <property type="entry name" value="NONRIBOSOMAL PEPTIDE SYNTHASE PES1 (EUROFUNG)-RELATED"/>
    <property type="match status" value="1"/>
</dbReference>
<keyword evidence="5" id="KW-1185">Reference proteome</keyword>
<dbReference type="RefSeq" id="WP_210025035.1">
    <property type="nucleotide sequence ID" value="NZ_JAGINU010000001.1"/>
</dbReference>